<feature type="domain" description="Putative restriction endonuclease" evidence="1">
    <location>
        <begin position="13"/>
        <end position="154"/>
    </location>
</feature>
<dbReference type="InterPro" id="IPR008538">
    <property type="entry name" value="Uma2"/>
</dbReference>
<dbReference type="CDD" id="cd06260">
    <property type="entry name" value="DUF820-like"/>
    <property type="match status" value="1"/>
</dbReference>
<reference evidence="2 3" key="1">
    <citation type="submission" date="2016-04" db="EMBL/GenBank/DDBJ databases">
        <authorList>
            <person name="Chen L."/>
            <person name="Zhuang W."/>
            <person name="Wang G."/>
        </authorList>
    </citation>
    <scope>NUCLEOTIDE SEQUENCE [LARGE SCALE GENOMIC DNA]</scope>
    <source>
        <strain evidence="3">GR20</strain>
    </source>
</reference>
<evidence type="ECO:0000313" key="2">
    <source>
        <dbReference type="EMBL" id="OQP55027.1"/>
    </source>
</evidence>
<proteinExistence type="predicted"/>
<name>A0ABX3P4E5_9BACT</name>
<keyword evidence="3" id="KW-1185">Reference proteome</keyword>
<evidence type="ECO:0000259" key="1">
    <source>
        <dbReference type="Pfam" id="PF05685"/>
    </source>
</evidence>
<dbReference type="Pfam" id="PF05685">
    <property type="entry name" value="Uma2"/>
    <property type="match status" value="1"/>
</dbReference>
<dbReference type="SUPFAM" id="SSF52980">
    <property type="entry name" value="Restriction endonuclease-like"/>
    <property type="match status" value="1"/>
</dbReference>
<dbReference type="PANTHER" id="PTHR36558:SF1">
    <property type="entry name" value="RESTRICTION ENDONUCLEASE DOMAIN-CONTAINING PROTEIN-RELATED"/>
    <property type="match status" value="1"/>
</dbReference>
<dbReference type="InterPro" id="IPR011335">
    <property type="entry name" value="Restrct_endonuc-II-like"/>
</dbReference>
<sequence>MNSTATILPHYTYDDWKHWEGKWELIKGIPHAMSPSPVPKHQRIAGNIFTEFRLPLKTYNRGAPYQPLDYRVSDDTILQPDMLVVCGEISKQYLDFTPALVVEVLSPSTALKDRHTKYGIYEKQGIKYYIIIAPDKEEVEIYELIDGEYQLKQNGRNLVHEFSFSECNARVDFKEIW</sequence>
<gene>
    <name evidence="2" type="ORF">A4D02_01520</name>
</gene>
<organism evidence="2 3">
    <name type="scientific">Niastella koreensis</name>
    <dbReference type="NCBI Taxonomy" id="354356"/>
    <lineage>
        <taxon>Bacteria</taxon>
        <taxon>Pseudomonadati</taxon>
        <taxon>Bacteroidota</taxon>
        <taxon>Chitinophagia</taxon>
        <taxon>Chitinophagales</taxon>
        <taxon>Chitinophagaceae</taxon>
        <taxon>Niastella</taxon>
    </lineage>
</organism>
<dbReference type="PANTHER" id="PTHR36558">
    <property type="entry name" value="GLR1098 PROTEIN"/>
    <property type="match status" value="1"/>
</dbReference>
<protein>
    <recommendedName>
        <fullName evidence="1">Putative restriction endonuclease domain-containing protein</fullName>
    </recommendedName>
</protein>
<dbReference type="Proteomes" id="UP000192277">
    <property type="component" value="Unassembled WGS sequence"/>
</dbReference>
<dbReference type="RefSeq" id="WP_014222587.1">
    <property type="nucleotide sequence ID" value="NZ_LWBO01000001.1"/>
</dbReference>
<evidence type="ECO:0000313" key="3">
    <source>
        <dbReference type="Proteomes" id="UP000192277"/>
    </source>
</evidence>
<dbReference type="Gene3D" id="3.90.1570.10">
    <property type="entry name" value="tt1808, chain A"/>
    <property type="match status" value="1"/>
</dbReference>
<dbReference type="EMBL" id="LWBO01000001">
    <property type="protein sequence ID" value="OQP55027.1"/>
    <property type="molecule type" value="Genomic_DNA"/>
</dbReference>
<accession>A0ABX3P4E5</accession>
<comment type="caution">
    <text evidence="2">The sequence shown here is derived from an EMBL/GenBank/DDBJ whole genome shotgun (WGS) entry which is preliminary data.</text>
</comment>
<dbReference type="InterPro" id="IPR012296">
    <property type="entry name" value="Nuclease_put_TT1808"/>
</dbReference>